<dbReference type="HAMAP" id="MF_00201">
    <property type="entry name" value="RecO"/>
    <property type="match status" value="1"/>
</dbReference>
<evidence type="ECO:0000256" key="6">
    <source>
        <dbReference type="ARBA" id="ARBA00033409"/>
    </source>
</evidence>
<dbReference type="OrthoDB" id="9804792at2"/>
<evidence type="ECO:0000256" key="4">
    <source>
        <dbReference type="ARBA" id="ARBA00023172"/>
    </source>
</evidence>
<evidence type="ECO:0000313" key="10">
    <source>
        <dbReference type="Proteomes" id="UP000233491"/>
    </source>
</evidence>
<comment type="function">
    <text evidence="7">Involved in DNA repair and RecF pathway recombination.</text>
</comment>
<dbReference type="Pfam" id="PF02565">
    <property type="entry name" value="RecO_C"/>
    <property type="match status" value="1"/>
</dbReference>
<gene>
    <name evidence="7" type="primary">recO</name>
    <name evidence="9" type="ORF">CXZ10_02260</name>
</gene>
<dbReference type="Proteomes" id="UP000233491">
    <property type="component" value="Unassembled WGS sequence"/>
</dbReference>
<comment type="caution">
    <text evidence="9">The sequence shown here is derived from an EMBL/GenBank/DDBJ whole genome shotgun (WGS) entry which is preliminary data.</text>
</comment>
<keyword evidence="5 7" id="KW-0234">DNA repair</keyword>
<dbReference type="InterPro" id="IPR042242">
    <property type="entry name" value="RecO_C"/>
</dbReference>
<dbReference type="RefSeq" id="WP_101287329.1">
    <property type="nucleotide sequence ID" value="NZ_FOUQ01000001.1"/>
</dbReference>
<keyword evidence="4 7" id="KW-0233">DNA recombination</keyword>
<evidence type="ECO:0000313" key="9">
    <source>
        <dbReference type="EMBL" id="PKR90234.1"/>
    </source>
</evidence>
<evidence type="ECO:0000259" key="8">
    <source>
        <dbReference type="Pfam" id="PF11967"/>
    </source>
</evidence>
<evidence type="ECO:0000256" key="7">
    <source>
        <dbReference type="HAMAP-Rule" id="MF_00201"/>
    </source>
</evidence>
<dbReference type="GO" id="GO:0006310">
    <property type="term" value="P:DNA recombination"/>
    <property type="evidence" value="ECO:0007669"/>
    <property type="project" value="UniProtKB-UniRule"/>
</dbReference>
<dbReference type="InterPro" id="IPR003717">
    <property type="entry name" value="RecO"/>
</dbReference>
<dbReference type="Gene3D" id="2.40.50.140">
    <property type="entry name" value="Nucleic acid-binding proteins"/>
    <property type="match status" value="1"/>
</dbReference>
<dbReference type="NCBIfam" id="TIGR00613">
    <property type="entry name" value="reco"/>
    <property type="match status" value="1"/>
</dbReference>
<evidence type="ECO:0000256" key="2">
    <source>
        <dbReference type="ARBA" id="ARBA00021310"/>
    </source>
</evidence>
<name>A0A1I4R339_9HYPH</name>
<dbReference type="AlphaFoldDB" id="A0A1I4R339"/>
<dbReference type="SUPFAM" id="SSF50249">
    <property type="entry name" value="Nucleic acid-binding proteins"/>
    <property type="match status" value="1"/>
</dbReference>
<sequence length="249" mass="26801">MEWVSEVLLIGLRPHGETSAVIEVMTPDYGRHLGLVKGARSRRLQPVLQTGNSLLVTWRARLETHLGLFSVELAEARAARLMESASGVFGVQIVAGHLRLLAEREAHPGLYRAAIALLDHLDGLLQSAALIARFELMLLDELGFGLDLTSCAATGRTDDLRFVSPKSARAVCGEAGAPYADRLLGLPAFLLPGGEETPDAADVVAALKLTGFFLDRHVAGPRAIDLPPARSQMLGKLEAEHRQVSSNFT</sequence>
<accession>A0A1I4R339</accession>
<keyword evidence="10" id="KW-1185">Reference proteome</keyword>
<comment type="similarity">
    <text evidence="1 7">Belongs to the RecO family.</text>
</comment>
<evidence type="ECO:0000256" key="3">
    <source>
        <dbReference type="ARBA" id="ARBA00022763"/>
    </source>
</evidence>
<dbReference type="PANTHER" id="PTHR33991">
    <property type="entry name" value="DNA REPAIR PROTEIN RECO"/>
    <property type="match status" value="1"/>
</dbReference>
<dbReference type="Pfam" id="PF11967">
    <property type="entry name" value="RecO_N"/>
    <property type="match status" value="1"/>
</dbReference>
<dbReference type="GO" id="GO:0043590">
    <property type="term" value="C:bacterial nucleoid"/>
    <property type="evidence" value="ECO:0007669"/>
    <property type="project" value="TreeGrafter"/>
</dbReference>
<organism evidence="9 10">
    <name type="scientific">Pleomorphomonas diazotrophica</name>
    <dbReference type="NCBI Taxonomy" id="1166257"/>
    <lineage>
        <taxon>Bacteria</taxon>
        <taxon>Pseudomonadati</taxon>
        <taxon>Pseudomonadota</taxon>
        <taxon>Alphaproteobacteria</taxon>
        <taxon>Hyphomicrobiales</taxon>
        <taxon>Pleomorphomonadaceae</taxon>
        <taxon>Pleomorphomonas</taxon>
    </lineage>
</organism>
<dbReference type="InterPro" id="IPR037278">
    <property type="entry name" value="ARFGAP/RecO"/>
</dbReference>
<feature type="domain" description="DNA replication/recombination mediator RecO N-terminal" evidence="8">
    <location>
        <begin position="1"/>
        <end position="73"/>
    </location>
</feature>
<evidence type="ECO:0000256" key="1">
    <source>
        <dbReference type="ARBA" id="ARBA00007452"/>
    </source>
</evidence>
<evidence type="ECO:0000256" key="5">
    <source>
        <dbReference type="ARBA" id="ARBA00023204"/>
    </source>
</evidence>
<dbReference type="InterPro" id="IPR022572">
    <property type="entry name" value="DNA_rep/recomb_RecO_N"/>
</dbReference>
<dbReference type="EMBL" id="PJNW01000002">
    <property type="protein sequence ID" value="PKR90234.1"/>
    <property type="molecule type" value="Genomic_DNA"/>
</dbReference>
<reference evidence="9 10" key="1">
    <citation type="submission" date="2017-12" db="EMBL/GenBank/DDBJ databases">
        <title>Anaerobic carbon monoxide metabolism by Pleomorphomonas carboxyditropha sp. nov., a new mesophilic hydrogenogenic carboxidotroph.</title>
        <authorList>
            <person name="Esquivel-Elizondo S."/>
            <person name="Krajmalnik-Brown R."/>
        </authorList>
    </citation>
    <scope>NUCLEOTIDE SEQUENCE [LARGE SCALE GENOMIC DNA]</scope>
    <source>
        <strain evidence="9 10">R5-392</strain>
    </source>
</reference>
<dbReference type="InterPro" id="IPR012340">
    <property type="entry name" value="NA-bd_OB-fold"/>
</dbReference>
<proteinExistence type="inferred from homology"/>
<keyword evidence="3 7" id="KW-0227">DNA damage</keyword>
<protein>
    <recommendedName>
        <fullName evidence="2 7">DNA repair protein RecO</fullName>
    </recommendedName>
    <alternativeName>
        <fullName evidence="6 7">Recombination protein O</fullName>
    </alternativeName>
</protein>
<dbReference type="GO" id="GO:0006302">
    <property type="term" value="P:double-strand break repair"/>
    <property type="evidence" value="ECO:0007669"/>
    <property type="project" value="TreeGrafter"/>
</dbReference>
<dbReference type="SUPFAM" id="SSF57863">
    <property type="entry name" value="ArfGap/RecO-like zinc finger"/>
    <property type="match status" value="1"/>
</dbReference>
<dbReference type="PANTHER" id="PTHR33991:SF1">
    <property type="entry name" value="DNA REPAIR PROTEIN RECO"/>
    <property type="match status" value="1"/>
</dbReference>
<dbReference type="Gene3D" id="1.20.1440.120">
    <property type="entry name" value="Recombination protein O, C-terminal domain"/>
    <property type="match status" value="1"/>
</dbReference>